<dbReference type="AlphaFoldDB" id="A0A8J2NHX5"/>
<feature type="region of interest" description="Disordered" evidence="1">
    <location>
        <begin position="1"/>
        <end position="45"/>
    </location>
</feature>
<gene>
    <name evidence="2" type="ORF">FEQUK3_LOCUS9027</name>
</gene>
<reference evidence="2" key="1">
    <citation type="submission" date="2021-05" db="EMBL/GenBank/DDBJ databases">
        <authorList>
            <person name="Khan N."/>
        </authorList>
    </citation>
    <scope>NUCLEOTIDE SEQUENCE</scope>
</reference>
<name>A0A8J2NHX5_FUSEQ</name>
<evidence type="ECO:0000256" key="1">
    <source>
        <dbReference type="SAM" id="MobiDB-lite"/>
    </source>
</evidence>
<organism evidence="2 3">
    <name type="scientific">Fusarium equiseti</name>
    <name type="common">Fusarium scirpi</name>
    <dbReference type="NCBI Taxonomy" id="61235"/>
    <lineage>
        <taxon>Eukaryota</taxon>
        <taxon>Fungi</taxon>
        <taxon>Dikarya</taxon>
        <taxon>Ascomycota</taxon>
        <taxon>Pezizomycotina</taxon>
        <taxon>Sordariomycetes</taxon>
        <taxon>Hypocreomycetidae</taxon>
        <taxon>Hypocreales</taxon>
        <taxon>Nectriaceae</taxon>
        <taxon>Fusarium</taxon>
        <taxon>Fusarium incarnatum-equiseti species complex</taxon>
    </lineage>
</organism>
<feature type="region of interest" description="Disordered" evidence="1">
    <location>
        <begin position="115"/>
        <end position="147"/>
    </location>
</feature>
<evidence type="ECO:0000313" key="2">
    <source>
        <dbReference type="EMBL" id="CAG7563287.1"/>
    </source>
</evidence>
<accession>A0A8J2NHX5</accession>
<dbReference type="Proteomes" id="UP000693738">
    <property type="component" value="Unassembled WGS sequence"/>
</dbReference>
<evidence type="ECO:0000313" key="3">
    <source>
        <dbReference type="Proteomes" id="UP000693738"/>
    </source>
</evidence>
<proteinExistence type="predicted"/>
<protein>
    <submittedName>
        <fullName evidence="2">Uncharacterized protein</fullName>
    </submittedName>
</protein>
<comment type="caution">
    <text evidence="2">The sequence shown here is derived from an EMBL/GenBank/DDBJ whole genome shotgun (WGS) entry which is preliminary data.</text>
</comment>
<sequence length="278" mass="31500">MASHRLFPKSAPSSPTYRLKRTHNQALGPHEADERQQLSARPRSLAEPFHLVGVSHLADTSNGAERSREAEAEAFLRRHVPRSRGLHQLSNLDMYSHASQPSHLRVDSDYELYSTSPRRHPRVSLENTLGSLPMNGQPSHLPSDGGFAHTGSWCHSAPTEARERQLDLYDSERDVLSEDWRPRTPIDTRLSTPDLPLLSTDFEFCPCHLPGEHEQDRINEDFYFATRSKMDMQSMSMHPSLTRLAIIATLLTNPAIDALAHIAQSRSTNGQEDLWMRR</sequence>
<feature type="compositionally biased region" description="Polar residues" evidence="1">
    <location>
        <begin position="125"/>
        <end position="140"/>
    </location>
</feature>
<dbReference type="EMBL" id="CAJSTJ010000155">
    <property type="protein sequence ID" value="CAG7563287.1"/>
    <property type="molecule type" value="Genomic_DNA"/>
</dbReference>